<keyword evidence="5" id="KW-1185">Reference proteome</keyword>
<proteinExistence type="predicted"/>
<feature type="domain" description="vWA-MoxR associated protein middle region 0" evidence="1">
    <location>
        <begin position="324"/>
        <end position="426"/>
    </location>
</feature>
<dbReference type="Gene3D" id="2.40.10.10">
    <property type="entry name" value="Trypsin-like serine proteases"/>
    <property type="match status" value="2"/>
</dbReference>
<evidence type="ECO:0000259" key="3">
    <source>
        <dbReference type="Pfam" id="PF20028"/>
    </source>
</evidence>
<organism evidence="4 5">
    <name type="scientific">Nonomuraea composti</name>
    <dbReference type="NCBI Taxonomy" id="2720023"/>
    <lineage>
        <taxon>Bacteria</taxon>
        <taxon>Bacillati</taxon>
        <taxon>Actinomycetota</taxon>
        <taxon>Actinomycetes</taxon>
        <taxon>Streptosporangiales</taxon>
        <taxon>Streptosporangiaceae</taxon>
        <taxon>Nonomuraea</taxon>
    </lineage>
</organism>
<feature type="domain" description="Effector-associated" evidence="2">
    <location>
        <begin position="232"/>
        <end position="309"/>
    </location>
</feature>
<dbReference type="SUPFAM" id="SSF50494">
    <property type="entry name" value="Trypsin-like serine proteases"/>
    <property type="match status" value="1"/>
</dbReference>
<evidence type="ECO:0000259" key="2">
    <source>
        <dbReference type="Pfam" id="PF19956"/>
    </source>
</evidence>
<feature type="domain" description="vWA-MoxR associated protein C-terminal" evidence="3">
    <location>
        <begin position="452"/>
        <end position="692"/>
    </location>
</feature>
<name>A0ABX1ATK8_9ACTN</name>
<evidence type="ECO:0000313" key="4">
    <source>
        <dbReference type="EMBL" id="NJP88959.1"/>
    </source>
</evidence>
<accession>A0ABX1ATK8</accession>
<evidence type="ECO:0000313" key="5">
    <source>
        <dbReference type="Proteomes" id="UP000696294"/>
    </source>
</evidence>
<dbReference type="Pfam" id="PF19916">
    <property type="entry name" value="VMAP-M0"/>
    <property type="match status" value="1"/>
</dbReference>
<protein>
    <submittedName>
        <fullName evidence="4">Trypsin-like peptidase domain-containing protein</fullName>
    </submittedName>
</protein>
<reference evidence="4 5" key="1">
    <citation type="submission" date="2020-03" db="EMBL/GenBank/DDBJ databases">
        <title>WGS of actinomycetes isolated from Thailand.</title>
        <authorList>
            <person name="Thawai C."/>
        </authorList>
    </citation>
    <scope>NUCLEOTIDE SEQUENCE [LARGE SCALE GENOMIC DNA]</scope>
    <source>
        <strain evidence="4 5">FMUSA5-5</strain>
    </source>
</reference>
<dbReference type="RefSeq" id="WP_168007553.1">
    <property type="nucleotide sequence ID" value="NZ_JAATEP010000003.1"/>
</dbReference>
<dbReference type="InterPro" id="IPR045431">
    <property type="entry name" value="EAD2"/>
</dbReference>
<dbReference type="Pfam" id="PF20028">
    <property type="entry name" value="VMAP-C"/>
    <property type="match status" value="1"/>
</dbReference>
<sequence length="706" mass="78565">MTADVDYSWRVRIKDDAGRVRGAGVMVTRELVLTCAHVVAEAAGSSGQKFPRQTVIVDFPAHLEDGEWPARILPEAWFPAHETGGDFAILIVNRGPGLRVRPAKLRPCGQVRARSVKAFGHPKGYDGVWAEAEMIGPGPGREWIQLHGGLTGQRIRQGFSGAGVVDDDDAVIGCVVAADNDPQTRVAWMAPLEHIGKYWTRLARMISAAPVDLQVTAPAPVPAPRVGEQDIVAMLLNFTELRNSSTRRLYKDYLRARFRFLVIEDRDQVIDDMSSLVRACLDQPGAIHELLSFLEQRHSGPPYHDLLEQVRREVDDHVPAPLLSTDERADLYHLLEDVEDPRFEIMYEQAIEPANPAPSGDGANPITMLRSLEGLTSSPDGIPPLVRFLELLARNVDTWLNEEIRSWVDAFVDRQGISQIALRRLRHRISSMPHPSISYLITQFDNDGPNPDRFLVTVWVQHGRGLGRPLSRSDEALALSEVPALIERLLSHTSIAALPAEELWLEFILPRSMINSDIEQWEIYSAGLAHPLGVDHPVVVRSLDRLLMVAHDRRLRHGWKDKWSGMRSDPGTGADTILWVQNPSELSHQTLYARLCHKNVCALGMTFPPQQRLGLVEGDEVSTAISAGIAVVIWPHSDVNPDAFKTQVTAALNAEGMNRLPEIVLRLRKQAVSANEPTNHAGHKIAVLWDDADRIPEIYVPNSYPV</sequence>
<dbReference type="Pfam" id="PF13365">
    <property type="entry name" value="Trypsin_2"/>
    <property type="match status" value="1"/>
</dbReference>
<dbReference type="InterPro" id="IPR043504">
    <property type="entry name" value="Peptidase_S1_PA_chymotrypsin"/>
</dbReference>
<comment type="caution">
    <text evidence="4">The sequence shown here is derived from an EMBL/GenBank/DDBJ whole genome shotgun (WGS) entry which is preliminary data.</text>
</comment>
<evidence type="ECO:0000259" key="1">
    <source>
        <dbReference type="Pfam" id="PF19916"/>
    </source>
</evidence>
<dbReference type="EMBL" id="JAATEP010000003">
    <property type="protein sequence ID" value="NJP88959.1"/>
    <property type="molecule type" value="Genomic_DNA"/>
</dbReference>
<dbReference type="Pfam" id="PF19956">
    <property type="entry name" value="EAD2"/>
    <property type="match status" value="1"/>
</dbReference>
<dbReference type="InterPro" id="IPR009003">
    <property type="entry name" value="Peptidase_S1_PA"/>
</dbReference>
<dbReference type="InterPro" id="IPR045450">
    <property type="entry name" value="VMAP_C"/>
</dbReference>
<dbReference type="Proteomes" id="UP000696294">
    <property type="component" value="Unassembled WGS sequence"/>
</dbReference>
<dbReference type="InterPro" id="IPR045555">
    <property type="entry name" value="VMAP-M0"/>
</dbReference>
<gene>
    <name evidence="4" type="ORF">HCN51_05725</name>
</gene>